<evidence type="ECO:0000313" key="2">
    <source>
        <dbReference type="Proteomes" id="UP001604277"/>
    </source>
</evidence>
<dbReference type="AlphaFoldDB" id="A0ABD1VL27"/>
<keyword evidence="2" id="KW-1185">Reference proteome</keyword>
<dbReference type="EMBL" id="JBFOLJ010000005">
    <property type="protein sequence ID" value="KAL2537095.1"/>
    <property type="molecule type" value="Genomic_DNA"/>
</dbReference>
<comment type="caution">
    <text evidence="1">The sequence shown here is derived from an EMBL/GenBank/DDBJ whole genome shotgun (WGS) entry which is preliminary data.</text>
</comment>
<protein>
    <submittedName>
        <fullName evidence="1">Uncharacterized protein</fullName>
    </submittedName>
</protein>
<proteinExistence type="predicted"/>
<sequence>MLSNPSTAIVVYQEMPRILIPNSEHCLGECEPVNVVMSNQPGQSAKSCPKDCAVLDSNFWQLVENAYHNRIKPGRNNSNEAFAKMLVHYVEGATPSLGKP</sequence>
<gene>
    <name evidence="1" type="ORF">Fot_18486</name>
</gene>
<evidence type="ECO:0000313" key="1">
    <source>
        <dbReference type="EMBL" id="KAL2537095.1"/>
    </source>
</evidence>
<reference evidence="2" key="1">
    <citation type="submission" date="2024-07" db="EMBL/GenBank/DDBJ databases">
        <title>Two chromosome-level genome assemblies of Korean endemic species Abeliophyllum distichum and Forsythia ovata (Oleaceae).</title>
        <authorList>
            <person name="Jang H."/>
        </authorList>
    </citation>
    <scope>NUCLEOTIDE SEQUENCE [LARGE SCALE GENOMIC DNA]</scope>
</reference>
<name>A0ABD1VL27_9LAMI</name>
<accession>A0ABD1VL27</accession>
<organism evidence="1 2">
    <name type="scientific">Forsythia ovata</name>
    <dbReference type="NCBI Taxonomy" id="205694"/>
    <lineage>
        <taxon>Eukaryota</taxon>
        <taxon>Viridiplantae</taxon>
        <taxon>Streptophyta</taxon>
        <taxon>Embryophyta</taxon>
        <taxon>Tracheophyta</taxon>
        <taxon>Spermatophyta</taxon>
        <taxon>Magnoliopsida</taxon>
        <taxon>eudicotyledons</taxon>
        <taxon>Gunneridae</taxon>
        <taxon>Pentapetalae</taxon>
        <taxon>asterids</taxon>
        <taxon>lamiids</taxon>
        <taxon>Lamiales</taxon>
        <taxon>Oleaceae</taxon>
        <taxon>Forsythieae</taxon>
        <taxon>Forsythia</taxon>
    </lineage>
</organism>
<dbReference type="Proteomes" id="UP001604277">
    <property type="component" value="Unassembled WGS sequence"/>
</dbReference>